<evidence type="ECO:0000256" key="1">
    <source>
        <dbReference type="SAM" id="MobiDB-lite"/>
    </source>
</evidence>
<gene>
    <name evidence="2" type="ordered locus">SCATT_00180</name>
</gene>
<dbReference type="eggNOG" id="ENOG5033U9R">
    <property type="taxonomic scope" value="Bacteria"/>
</dbReference>
<dbReference type="InterPro" id="IPR045998">
    <property type="entry name" value="DUF5954"/>
</dbReference>
<dbReference type="Proteomes" id="UP000007842">
    <property type="component" value="Chromosome"/>
</dbReference>
<dbReference type="AlphaFoldDB" id="G8WVU4"/>
<feature type="region of interest" description="Disordered" evidence="1">
    <location>
        <begin position="343"/>
        <end position="378"/>
    </location>
</feature>
<accession>G8WVU4</accession>
<organism evidence="2 3">
    <name type="scientific">Streptantibioticus cattleyicolor (strain ATCC 35852 / DSM 46488 / JCM 4925 / NBRC 14057 / NRRL 8057)</name>
    <name type="common">Streptomyces cattleya</name>
    <dbReference type="NCBI Taxonomy" id="1003195"/>
    <lineage>
        <taxon>Bacteria</taxon>
        <taxon>Bacillati</taxon>
        <taxon>Actinomycetota</taxon>
        <taxon>Actinomycetes</taxon>
        <taxon>Kitasatosporales</taxon>
        <taxon>Streptomycetaceae</taxon>
        <taxon>Streptantibioticus</taxon>
    </lineage>
</organism>
<keyword evidence="3" id="KW-1185">Reference proteome</keyword>
<dbReference type="Pfam" id="PF19379">
    <property type="entry name" value="DUF5954"/>
    <property type="match status" value="1"/>
</dbReference>
<reference evidence="3" key="1">
    <citation type="submission" date="2011-12" db="EMBL/GenBank/DDBJ databases">
        <title>Complete genome sequence of Streptomyces cattleya strain DSM 46488.</title>
        <authorList>
            <person name="Ou H.-Y."/>
            <person name="Li P."/>
            <person name="Zhao C."/>
            <person name="O'Hagan D."/>
            <person name="Deng Z."/>
        </authorList>
    </citation>
    <scope>NUCLEOTIDE SEQUENCE [LARGE SCALE GENOMIC DNA]</scope>
    <source>
        <strain evidence="3">ATCC 35852 / DSM 46488 / JCM 4925 / NBRC 14057 / NRRL 8057</strain>
    </source>
</reference>
<dbReference type="HOGENOM" id="CLU_821149_0_0_11"/>
<sequence length="378" mass="42028">MFEPSATRLRTSGRACETWWTKAARQGAPIAGTPAYGTAARHTAFMAHHRENTPDHRVIRVTRQDSPVADLADLEAWEARERYPELRLRGPLFAIGHRRDDGLWQIVILDEGNPQDARNSWNWRLRDQAAGTADAMERDACLAAAERLEWEPLNEMTVLGRDHRVIRGDLFLRFGTDGPEPPRPTDPDPVPAEGEREPRPRAEGFVIDPGAGTGMAEGLLKAELTTFAYSPQVVPPEVYADSVRARRTHPGVVLLPAVYGVAECGAEGKWSPITGICPTPHSAREFLVHYLRNFAPRLRTMADGDRAAYARAAERLARERVNETAAAGHRFRVVRTEALVRVGPDGPELPRASDWVPSPPPAVHEQQLREQGLWDEEG</sequence>
<evidence type="ECO:0000313" key="3">
    <source>
        <dbReference type="Proteomes" id="UP000007842"/>
    </source>
</evidence>
<evidence type="ECO:0000313" key="2">
    <source>
        <dbReference type="EMBL" id="AEW92389.1"/>
    </source>
</evidence>
<dbReference type="KEGG" id="scy:SCATT_00180"/>
<evidence type="ECO:0008006" key="4">
    <source>
        <dbReference type="Google" id="ProtNLM"/>
    </source>
</evidence>
<feature type="compositionally biased region" description="Pro residues" evidence="1">
    <location>
        <begin position="179"/>
        <end position="190"/>
    </location>
</feature>
<name>G8WVU4_STREN</name>
<feature type="compositionally biased region" description="Basic and acidic residues" evidence="1">
    <location>
        <begin position="193"/>
        <end position="202"/>
    </location>
</feature>
<proteinExistence type="predicted"/>
<feature type="region of interest" description="Disordered" evidence="1">
    <location>
        <begin position="173"/>
        <end position="204"/>
    </location>
</feature>
<dbReference type="PATRIC" id="fig|1003195.29.peg.17"/>
<protein>
    <recommendedName>
        <fullName evidence="4">LigA protein</fullName>
    </recommendedName>
</protein>
<dbReference type="EMBL" id="CP003219">
    <property type="protein sequence ID" value="AEW92389.1"/>
    <property type="molecule type" value="Genomic_DNA"/>
</dbReference>